<dbReference type="Pfam" id="PF04860">
    <property type="entry name" value="Phage_portal"/>
    <property type="match status" value="1"/>
</dbReference>
<accession>A0ABW3QHV0</accession>
<comment type="caution">
    <text evidence="2">The sequence shown here is derived from an EMBL/GenBank/DDBJ whole genome shotgun (WGS) entry which is preliminary data.</text>
</comment>
<name>A0ABW3QHV0_9PSEU</name>
<dbReference type="RefSeq" id="WP_380719220.1">
    <property type="nucleotide sequence ID" value="NZ_JBHTLK010000005.1"/>
</dbReference>
<organism evidence="2 3">
    <name type="scientific">Saccharothrix hoggarensis</name>
    <dbReference type="NCBI Taxonomy" id="913853"/>
    <lineage>
        <taxon>Bacteria</taxon>
        <taxon>Bacillati</taxon>
        <taxon>Actinomycetota</taxon>
        <taxon>Actinomycetes</taxon>
        <taxon>Pseudonocardiales</taxon>
        <taxon>Pseudonocardiaceae</taxon>
        <taxon>Saccharothrix</taxon>
    </lineage>
</organism>
<dbReference type="InterPro" id="IPR006944">
    <property type="entry name" value="Phage/GTA_portal"/>
</dbReference>
<dbReference type="Proteomes" id="UP001597168">
    <property type="component" value="Unassembled WGS sequence"/>
</dbReference>
<keyword evidence="3" id="KW-1185">Reference proteome</keyword>
<feature type="region of interest" description="Disordered" evidence="1">
    <location>
        <begin position="1"/>
        <end position="20"/>
    </location>
</feature>
<protein>
    <submittedName>
        <fullName evidence="2">Phage portal protein</fullName>
    </submittedName>
</protein>
<sequence>MTEAAAAPLTTPPRSGFEFGIPPGGLTEYNQGLGVATQTDRRSMMTQLFEAFLACPWAWSSVNAIARTITAGGLVTDWVNPDGDGDAEQPQKPENVLALERLLAYCNPREDIRQLLRSTIADLLVFGDAYIEVVWWLGVPVALYTLDSPAMLPIADEHGEISGYVQITDNQQRAEFAPHEVIHISLDAPRSGVFGISPTQAAMLPITAWLFAAATLKETYRKGNPPNVHADLPRDNSPAEINRWTQQYMVRNVGPRNIGNPVVTKGGGTIKELQHTRITEALATLDQKRDEILACYGVPPAEVGVIESGNIGGGTGESQRKTYETNTCDPIGAILLEKLVYALVTKGFGITGWTLKFPKVDMRDSKVIEEIREKRIRTGQWTLNRARADIGEPPVEGGDVPMFLDAQHAFAWRDVVAYVQATIAAKLRGTGLDPGEPADEDRPIQLVRTSEPVDPANDQGEPDDDQPGPPELVDPTGKKTVPDDDQDEKPDESYRRFTAWHRDYSARRAEALETLPRVAA</sequence>
<evidence type="ECO:0000313" key="2">
    <source>
        <dbReference type="EMBL" id="MFD1145961.1"/>
    </source>
</evidence>
<proteinExistence type="predicted"/>
<feature type="region of interest" description="Disordered" evidence="1">
    <location>
        <begin position="450"/>
        <end position="498"/>
    </location>
</feature>
<feature type="compositionally biased region" description="Low complexity" evidence="1">
    <location>
        <begin position="1"/>
        <end position="13"/>
    </location>
</feature>
<dbReference type="EMBL" id="JBHTLK010000005">
    <property type="protein sequence ID" value="MFD1145961.1"/>
    <property type="molecule type" value="Genomic_DNA"/>
</dbReference>
<evidence type="ECO:0000256" key="1">
    <source>
        <dbReference type="SAM" id="MobiDB-lite"/>
    </source>
</evidence>
<gene>
    <name evidence="2" type="ORF">ACFQ3T_02350</name>
</gene>
<evidence type="ECO:0000313" key="3">
    <source>
        <dbReference type="Proteomes" id="UP001597168"/>
    </source>
</evidence>
<reference evidence="3" key="1">
    <citation type="journal article" date="2019" name="Int. J. Syst. Evol. Microbiol.">
        <title>The Global Catalogue of Microorganisms (GCM) 10K type strain sequencing project: providing services to taxonomists for standard genome sequencing and annotation.</title>
        <authorList>
            <consortium name="The Broad Institute Genomics Platform"/>
            <consortium name="The Broad Institute Genome Sequencing Center for Infectious Disease"/>
            <person name="Wu L."/>
            <person name="Ma J."/>
        </authorList>
    </citation>
    <scope>NUCLEOTIDE SEQUENCE [LARGE SCALE GENOMIC DNA]</scope>
    <source>
        <strain evidence="3">CCUG 60214</strain>
    </source>
</reference>